<evidence type="ECO:0000313" key="1">
    <source>
        <dbReference type="EMBL" id="MDT0344130.1"/>
    </source>
</evidence>
<reference evidence="2" key="1">
    <citation type="submission" date="2023-07" db="EMBL/GenBank/DDBJ databases">
        <title>30 novel species of actinomycetes from the DSMZ collection.</title>
        <authorList>
            <person name="Nouioui I."/>
        </authorList>
    </citation>
    <scope>NUCLEOTIDE SEQUENCE [LARGE SCALE GENOMIC DNA]</scope>
    <source>
        <strain evidence="2">DSM 44938</strain>
    </source>
</reference>
<gene>
    <name evidence="1" type="ORF">RM590_16105</name>
</gene>
<dbReference type="EMBL" id="JAVREL010000008">
    <property type="protein sequence ID" value="MDT0344130.1"/>
    <property type="molecule type" value="Genomic_DNA"/>
</dbReference>
<sequence length="309" mass="33198">MYYYVAHRLFAAHDRAVAAHLAQCLGAVVGPERVFLPFCDTDEEDLVADVKGRRLFELDRERLAHLDALIAVLHGPSLDDGVCMEIGYAAASGVPVTIVSTDFQTYSLTEDGPHLDFPDPLIQAIATPVIRIPGLSPANPAHSDGCRFSAFLQRNLTQLDTALEAVTDALTRPSPPPTLNVPHPSGRTSALYVEPSPYGDTTPLAADHEPSLPQRFTAVDPLSAARDDFATACTASRLLVDVSGPETPPGAAVLIGAAAARGVRIAAFCPRSAFTHAHGREPNWRNLMIQYAVETRLDSHEAVHAWLST</sequence>
<dbReference type="Proteomes" id="UP001183246">
    <property type="component" value="Unassembled WGS sequence"/>
</dbReference>
<protein>
    <submittedName>
        <fullName evidence="1">Nucleoside 2-deoxyribosyltransferase</fullName>
    </submittedName>
</protein>
<proteinExistence type="predicted"/>
<accession>A0ABU2MRH3</accession>
<dbReference type="InterPro" id="IPR007710">
    <property type="entry name" value="Nucleoside_deoxyribTrfase"/>
</dbReference>
<comment type="caution">
    <text evidence="1">The sequence shown here is derived from an EMBL/GenBank/DDBJ whole genome shotgun (WGS) entry which is preliminary data.</text>
</comment>
<name>A0ABU2MRH3_9ACTN</name>
<evidence type="ECO:0000313" key="2">
    <source>
        <dbReference type="Proteomes" id="UP001183246"/>
    </source>
</evidence>
<organism evidence="1 2">
    <name type="scientific">Streptomyces litchfieldiae</name>
    <dbReference type="NCBI Taxonomy" id="3075543"/>
    <lineage>
        <taxon>Bacteria</taxon>
        <taxon>Bacillati</taxon>
        <taxon>Actinomycetota</taxon>
        <taxon>Actinomycetes</taxon>
        <taxon>Kitasatosporales</taxon>
        <taxon>Streptomycetaceae</taxon>
        <taxon>Streptomyces</taxon>
    </lineage>
</organism>
<dbReference type="Gene3D" id="3.40.50.450">
    <property type="match status" value="1"/>
</dbReference>
<dbReference type="SUPFAM" id="SSF52309">
    <property type="entry name" value="N-(deoxy)ribosyltransferase-like"/>
    <property type="match status" value="1"/>
</dbReference>
<dbReference type="Pfam" id="PF05014">
    <property type="entry name" value="Nuc_deoxyrib_tr"/>
    <property type="match status" value="1"/>
</dbReference>
<keyword evidence="2" id="KW-1185">Reference proteome</keyword>
<dbReference type="RefSeq" id="WP_311705258.1">
    <property type="nucleotide sequence ID" value="NZ_JAVREL010000008.1"/>
</dbReference>